<gene>
    <name evidence="6" type="primary">sppA</name>
    <name evidence="6" type="ORF">HR081_00725</name>
</gene>
<comment type="similarity">
    <text evidence="1">Belongs to the peptidase S49 family.</text>
</comment>
<evidence type="ECO:0000256" key="2">
    <source>
        <dbReference type="ARBA" id="ARBA00022670"/>
    </source>
</evidence>
<dbReference type="GO" id="GO:0006508">
    <property type="term" value="P:proteolysis"/>
    <property type="evidence" value="ECO:0007669"/>
    <property type="project" value="UniProtKB-KW"/>
</dbReference>
<dbReference type="PANTHER" id="PTHR42987:SF7">
    <property type="entry name" value="SIGNAL PEPTIDE PEPTIDASE SPPA-RELATED"/>
    <property type="match status" value="1"/>
</dbReference>
<dbReference type="InterPro" id="IPR002142">
    <property type="entry name" value="Peptidase_S49"/>
</dbReference>
<dbReference type="NCBIfam" id="TIGR00706">
    <property type="entry name" value="SppA_dom"/>
    <property type="match status" value="1"/>
</dbReference>
<sequence length="329" mass="35695">MSKRIVAIILASVIIIGGILTSALTSIVSSFFNGEVNINAEAPSTVVKEGDKSNQIAEITVNGAIQDTGAPGLFGGGSEYNHQVALNQLETIKNDDSIKGVLLNVNSPGGGTYESDEFYHKLKAVKDAGKKIYVQMETLAASGGYYISAPADKIYAGPQTLTGSIGVISESKDYSKLLDDLGIKTNTIKSGAHKDILSGSRKMTEEERQILQSINKDSFDQFVDVVKKGRHMSESKVRKLADGRIYSAQQAKANGLIDQIAYKDQALKDLEKAIKVDDPQIITFNQESSDLTSFLGMKSFVNGLRSDVQNIKQILNNEAQTRPMYKYEG</sequence>
<proteinExistence type="inferred from homology"/>
<dbReference type="Proteomes" id="UP000524893">
    <property type="component" value="Unassembled WGS sequence"/>
</dbReference>
<keyword evidence="4" id="KW-0720">Serine protease</keyword>
<dbReference type="EMBL" id="JABTCN010000001">
    <property type="protein sequence ID" value="MBA8775445.1"/>
    <property type="molecule type" value="Genomic_DNA"/>
</dbReference>
<dbReference type="Gene3D" id="6.20.330.10">
    <property type="match status" value="1"/>
</dbReference>
<dbReference type="InterPro" id="IPR004635">
    <property type="entry name" value="Pept_S49_SppA"/>
</dbReference>
<feature type="domain" description="Peptidase S49" evidence="5">
    <location>
        <begin position="126"/>
        <end position="276"/>
    </location>
</feature>
<evidence type="ECO:0000256" key="1">
    <source>
        <dbReference type="ARBA" id="ARBA00008683"/>
    </source>
</evidence>
<accession>A0A9X1E4X5</accession>
<protein>
    <submittedName>
        <fullName evidence="6">Signal peptide peptidase SppA</fullName>
    </submittedName>
</protein>
<evidence type="ECO:0000256" key="3">
    <source>
        <dbReference type="ARBA" id="ARBA00022801"/>
    </source>
</evidence>
<evidence type="ECO:0000256" key="4">
    <source>
        <dbReference type="ARBA" id="ARBA00022825"/>
    </source>
</evidence>
<dbReference type="Pfam" id="PF01343">
    <property type="entry name" value="Peptidase_S49"/>
    <property type="match status" value="1"/>
</dbReference>
<dbReference type="RefSeq" id="WP_182280309.1">
    <property type="nucleotide sequence ID" value="NZ_CP092966.1"/>
</dbReference>
<dbReference type="Gene3D" id="3.90.226.10">
    <property type="entry name" value="2-enoyl-CoA Hydratase, Chain A, domain 1"/>
    <property type="match status" value="1"/>
</dbReference>
<dbReference type="SUPFAM" id="SSF52096">
    <property type="entry name" value="ClpP/crotonase"/>
    <property type="match status" value="1"/>
</dbReference>
<dbReference type="AlphaFoldDB" id="A0A9X1E4X5"/>
<dbReference type="InterPro" id="IPR047272">
    <property type="entry name" value="S49_SppA_C"/>
</dbReference>
<evidence type="ECO:0000313" key="7">
    <source>
        <dbReference type="Proteomes" id="UP000524893"/>
    </source>
</evidence>
<keyword evidence="2" id="KW-0645">Protease</keyword>
<keyword evidence="3" id="KW-0378">Hydrolase</keyword>
<organism evidence="6 7">
    <name type="scientific">Staphylococcus coagulans</name>
    <dbReference type="NCBI Taxonomy" id="74706"/>
    <lineage>
        <taxon>Bacteria</taxon>
        <taxon>Bacillati</taxon>
        <taxon>Bacillota</taxon>
        <taxon>Bacilli</taxon>
        <taxon>Bacillales</taxon>
        <taxon>Staphylococcaceae</taxon>
        <taxon>Staphylococcus</taxon>
    </lineage>
</organism>
<reference evidence="6 7" key="1">
    <citation type="journal article" date="2020" name="Access Microbiol">
        <title>Isolation and genome sequencing of Staphylococcus schleiferi subspecies coagulans from Antarctic seals.</title>
        <authorList>
            <person name="Foster G."/>
            <person name="Robb A."/>
            <person name="Paterson G.K."/>
        </authorList>
    </citation>
    <scope>NUCLEOTIDE SEQUENCE [LARGE SCALE GENOMIC DNA]</scope>
    <source>
        <strain evidence="6 7">M615/02/4</strain>
    </source>
</reference>
<dbReference type="GeneID" id="72414163"/>
<dbReference type="CDD" id="cd07023">
    <property type="entry name" value="S49_Sppa_N_C"/>
    <property type="match status" value="1"/>
</dbReference>
<comment type="caution">
    <text evidence="6">The sequence shown here is derived from an EMBL/GenBank/DDBJ whole genome shotgun (WGS) entry which is preliminary data.</text>
</comment>
<evidence type="ECO:0000313" key="6">
    <source>
        <dbReference type="EMBL" id="MBA8775445.1"/>
    </source>
</evidence>
<dbReference type="PANTHER" id="PTHR42987">
    <property type="entry name" value="PEPTIDASE S49"/>
    <property type="match status" value="1"/>
</dbReference>
<evidence type="ECO:0000259" key="5">
    <source>
        <dbReference type="Pfam" id="PF01343"/>
    </source>
</evidence>
<dbReference type="InterPro" id="IPR029045">
    <property type="entry name" value="ClpP/crotonase-like_dom_sf"/>
</dbReference>
<name>A0A9X1E4X5_9STAP</name>
<dbReference type="GO" id="GO:0008236">
    <property type="term" value="F:serine-type peptidase activity"/>
    <property type="evidence" value="ECO:0007669"/>
    <property type="project" value="UniProtKB-KW"/>
</dbReference>